<reference evidence="3" key="2">
    <citation type="journal article" date="2023" name="Microbiol Resour">
        <title>Decontamination and Annotation of the Draft Genome Sequence of the Oomycete Lagenidium giganteum ARSEF 373.</title>
        <authorList>
            <person name="Morgan W.R."/>
            <person name="Tartar A."/>
        </authorList>
    </citation>
    <scope>NUCLEOTIDE SEQUENCE</scope>
    <source>
        <strain evidence="3">ARSEF 373</strain>
    </source>
</reference>
<dbReference type="SMART" id="SM00315">
    <property type="entry name" value="RGS"/>
    <property type="match status" value="2"/>
</dbReference>
<dbReference type="SUPFAM" id="SSF48097">
    <property type="entry name" value="Regulator of G-protein signaling, RGS"/>
    <property type="match status" value="2"/>
</dbReference>
<dbReference type="AlphaFoldDB" id="A0AAV2ZFF4"/>
<dbReference type="PANTHER" id="PTHR15288">
    <property type="entry name" value="DENN DOMAIN-CONTAINING PROTEIN 2"/>
    <property type="match status" value="1"/>
</dbReference>
<dbReference type="InterPro" id="IPR036305">
    <property type="entry name" value="RGS_sf"/>
</dbReference>
<proteinExistence type="predicted"/>
<dbReference type="EMBL" id="DAKRPA010000022">
    <property type="protein sequence ID" value="DBA03200.1"/>
    <property type="molecule type" value="Genomic_DNA"/>
</dbReference>
<protein>
    <recommendedName>
        <fullName evidence="2">RGS domain-containing protein</fullName>
    </recommendedName>
</protein>
<keyword evidence="4" id="KW-1185">Reference proteome</keyword>
<reference evidence="3" key="1">
    <citation type="submission" date="2022-11" db="EMBL/GenBank/DDBJ databases">
        <authorList>
            <person name="Morgan W.R."/>
            <person name="Tartar A."/>
        </authorList>
    </citation>
    <scope>NUCLEOTIDE SEQUENCE</scope>
    <source>
        <strain evidence="3">ARSEF 373</strain>
    </source>
</reference>
<dbReference type="Gene3D" id="3.40.50.11500">
    <property type="match status" value="1"/>
</dbReference>
<feature type="domain" description="RGS" evidence="2">
    <location>
        <begin position="219"/>
        <end position="356"/>
    </location>
</feature>
<gene>
    <name evidence="3" type="ORF">N0F65_003920</name>
</gene>
<accession>A0AAV2ZFF4</accession>
<feature type="compositionally biased region" description="Low complexity" evidence="1">
    <location>
        <begin position="59"/>
        <end position="70"/>
    </location>
</feature>
<feature type="region of interest" description="Disordered" evidence="1">
    <location>
        <begin position="13"/>
        <end position="33"/>
    </location>
</feature>
<dbReference type="InterPro" id="IPR051942">
    <property type="entry name" value="DENN_domain_containing_2"/>
</dbReference>
<dbReference type="SMART" id="SM00799">
    <property type="entry name" value="DENN"/>
    <property type="match status" value="1"/>
</dbReference>
<sequence length="802" mass="91129">MILCQLRLTLEDKTRSASSPSRSKGTFTGLATSQAQRALTEHHRLMTKNQQHPDRANMDATTPDATSPATVGGASTTDDVQLTLEDIAKDAFRRKFFVDAFGDEREALELSFAFLVYLRKYKQLAGRKELLQNIAEEVLAKYLNDPSDHMRVHLNTPEVTALLQRITMAVQEGYSTLDLFSGMEEHVSTRLADEKFPQFLASDQYQQLCNATRERRDLALGEVLVDRRRTRFLELYVQKTDPRALGNLLFWMEVQTTFLPLIQTNLFSVALFEEIQLTVRKIFNLYLADNSSLTARLISDSVRKDTLKKILQLQGEPFSPPRYANIFRPAQDKVWQWLQSFIYPRFKQSALYVLLVVEIENIESDIQLRRLSEHVQSDRTSSREGVVKASTLIIPVVYGNATPAIGTEAATFQARDHAEKDEFGSAVCQKGTSQEQVVELLETAWQPPMHFRSVALKPQFRNFYLQPSLPPIDFPFHVALQELTSQTVVNLLASLVLEQSLILVSQRRSALMAVGMTLRELLRPFEWQHLFLPLCPLTVAQQLARDDFFAPRGHAAYPYLIGVEGCLVHQRTKESGTNGEQRHRIRNSLYNIQKANLQLLTGPSSATSQPYPPAMLQTNAVILDIDADDIYVPERMEVHELPQSLVRILQTLVKSSLGGPALANADSVLFSRNPVTTVPQFEKMVDAAVIPTLSTDERLRLSFLWFFEMLFGDTVYHFCSFRKRFAQSDFLGRPAGEKYLIFEADSFLDAKIELGCREFFRQCFQTELFRRFLIRQHQHFSLPVKDPTSNAGSRTTSGDISG</sequence>
<dbReference type="PROSITE" id="PS50132">
    <property type="entry name" value="RGS"/>
    <property type="match status" value="2"/>
</dbReference>
<dbReference type="Pfam" id="PF00615">
    <property type="entry name" value="RGS"/>
    <property type="match status" value="2"/>
</dbReference>
<dbReference type="InterPro" id="IPR044926">
    <property type="entry name" value="RGS_subdomain_2"/>
</dbReference>
<dbReference type="Gene3D" id="1.10.167.10">
    <property type="entry name" value="Regulator of G-protein Signalling 4, domain 2"/>
    <property type="match status" value="2"/>
</dbReference>
<organism evidence="3 4">
    <name type="scientific">Lagenidium giganteum</name>
    <dbReference type="NCBI Taxonomy" id="4803"/>
    <lineage>
        <taxon>Eukaryota</taxon>
        <taxon>Sar</taxon>
        <taxon>Stramenopiles</taxon>
        <taxon>Oomycota</taxon>
        <taxon>Peronosporomycetes</taxon>
        <taxon>Pythiales</taxon>
        <taxon>Pythiaceae</taxon>
    </lineage>
</organism>
<evidence type="ECO:0000259" key="2">
    <source>
        <dbReference type="PROSITE" id="PS50132"/>
    </source>
</evidence>
<dbReference type="PANTHER" id="PTHR15288:SF0">
    <property type="entry name" value="UDENN DOMAIN-CONTAINING PROTEIN"/>
    <property type="match status" value="1"/>
</dbReference>
<evidence type="ECO:0000256" key="1">
    <source>
        <dbReference type="SAM" id="MobiDB-lite"/>
    </source>
</evidence>
<evidence type="ECO:0000313" key="3">
    <source>
        <dbReference type="EMBL" id="DBA03200.1"/>
    </source>
</evidence>
<dbReference type="InterPro" id="IPR043153">
    <property type="entry name" value="DENN_C"/>
</dbReference>
<comment type="caution">
    <text evidence="3">The sequence shown here is derived from an EMBL/GenBank/DDBJ whole genome shotgun (WGS) entry which is preliminary data.</text>
</comment>
<dbReference type="Proteomes" id="UP001146120">
    <property type="component" value="Unassembled WGS sequence"/>
</dbReference>
<name>A0AAV2ZFF4_9STRA</name>
<evidence type="ECO:0000313" key="4">
    <source>
        <dbReference type="Proteomes" id="UP001146120"/>
    </source>
</evidence>
<dbReference type="InterPro" id="IPR001194">
    <property type="entry name" value="cDENN_dom"/>
</dbReference>
<dbReference type="Pfam" id="PF02141">
    <property type="entry name" value="DENN"/>
    <property type="match status" value="1"/>
</dbReference>
<feature type="domain" description="RGS" evidence="2">
    <location>
        <begin position="83"/>
        <end position="209"/>
    </location>
</feature>
<dbReference type="InterPro" id="IPR016137">
    <property type="entry name" value="RGS"/>
</dbReference>
<feature type="compositionally biased region" description="Polar residues" evidence="1">
    <location>
        <begin position="16"/>
        <end position="33"/>
    </location>
</feature>
<feature type="region of interest" description="Disordered" evidence="1">
    <location>
        <begin position="47"/>
        <end position="76"/>
    </location>
</feature>